<feature type="region of interest" description="Disordered" evidence="2">
    <location>
        <begin position="146"/>
        <end position="199"/>
    </location>
</feature>
<feature type="compositionally biased region" description="Basic and acidic residues" evidence="2">
    <location>
        <begin position="184"/>
        <end position="199"/>
    </location>
</feature>
<evidence type="ECO:0000256" key="1">
    <source>
        <dbReference type="ARBA" id="ARBA00011601"/>
    </source>
</evidence>
<keyword evidence="5" id="KW-1185">Reference proteome</keyword>
<dbReference type="EMBL" id="JBBWWQ010000007">
    <property type="protein sequence ID" value="KAK8942594.1"/>
    <property type="molecule type" value="Genomic_DNA"/>
</dbReference>
<dbReference type="Proteomes" id="UP001418222">
    <property type="component" value="Unassembled WGS sequence"/>
</dbReference>
<dbReference type="GO" id="GO:0005737">
    <property type="term" value="C:cytoplasm"/>
    <property type="evidence" value="ECO:0007669"/>
    <property type="project" value="TreeGrafter"/>
</dbReference>
<name>A0AAP0BMN6_9ASPA</name>
<dbReference type="InterPro" id="IPR029055">
    <property type="entry name" value="Ntn_hydrolases_N"/>
</dbReference>
<proteinExistence type="predicted"/>
<dbReference type="SUPFAM" id="SSF56235">
    <property type="entry name" value="N-terminal nucleophile aminohydrolases (Ntn hydrolases)"/>
    <property type="match status" value="1"/>
</dbReference>
<keyword evidence="3" id="KW-0472">Membrane</keyword>
<dbReference type="Pfam" id="PF01112">
    <property type="entry name" value="Asparaginase_2"/>
    <property type="match status" value="1"/>
</dbReference>
<reference evidence="4 5" key="1">
    <citation type="journal article" date="2022" name="Nat. Plants">
        <title>Genomes of leafy and leafless Platanthera orchids illuminate the evolution of mycoheterotrophy.</title>
        <authorList>
            <person name="Li M.H."/>
            <person name="Liu K.W."/>
            <person name="Li Z."/>
            <person name="Lu H.C."/>
            <person name="Ye Q.L."/>
            <person name="Zhang D."/>
            <person name="Wang J.Y."/>
            <person name="Li Y.F."/>
            <person name="Zhong Z.M."/>
            <person name="Liu X."/>
            <person name="Yu X."/>
            <person name="Liu D.K."/>
            <person name="Tu X.D."/>
            <person name="Liu B."/>
            <person name="Hao Y."/>
            <person name="Liao X.Y."/>
            <person name="Jiang Y.T."/>
            <person name="Sun W.H."/>
            <person name="Chen J."/>
            <person name="Chen Y.Q."/>
            <person name="Ai Y."/>
            <person name="Zhai J.W."/>
            <person name="Wu S.S."/>
            <person name="Zhou Z."/>
            <person name="Hsiao Y.Y."/>
            <person name="Wu W.L."/>
            <person name="Chen Y.Y."/>
            <person name="Lin Y.F."/>
            <person name="Hsu J.L."/>
            <person name="Li C.Y."/>
            <person name="Wang Z.W."/>
            <person name="Zhao X."/>
            <person name="Zhong W.Y."/>
            <person name="Ma X.K."/>
            <person name="Ma L."/>
            <person name="Huang J."/>
            <person name="Chen G.Z."/>
            <person name="Huang M.Z."/>
            <person name="Huang L."/>
            <person name="Peng D.H."/>
            <person name="Luo Y.B."/>
            <person name="Zou S.Q."/>
            <person name="Chen S.P."/>
            <person name="Lan S."/>
            <person name="Tsai W.C."/>
            <person name="Van de Peer Y."/>
            <person name="Liu Z.J."/>
        </authorList>
    </citation>
    <scope>NUCLEOTIDE SEQUENCE [LARGE SCALE GENOMIC DNA]</scope>
    <source>
        <strain evidence="4">Lor287</strain>
    </source>
</reference>
<dbReference type="GO" id="GO:0051604">
    <property type="term" value="P:protein maturation"/>
    <property type="evidence" value="ECO:0007669"/>
    <property type="project" value="TreeGrafter"/>
</dbReference>
<evidence type="ECO:0000313" key="4">
    <source>
        <dbReference type="EMBL" id="KAK8942594.1"/>
    </source>
</evidence>
<evidence type="ECO:0000256" key="2">
    <source>
        <dbReference type="SAM" id="MobiDB-lite"/>
    </source>
</evidence>
<gene>
    <name evidence="4" type="ORF">KSP39_PZI009462</name>
</gene>
<protein>
    <submittedName>
        <fullName evidence="4">Threonine aspartase</fullName>
    </submittedName>
</protein>
<organism evidence="4 5">
    <name type="scientific">Platanthera zijinensis</name>
    <dbReference type="NCBI Taxonomy" id="2320716"/>
    <lineage>
        <taxon>Eukaryota</taxon>
        <taxon>Viridiplantae</taxon>
        <taxon>Streptophyta</taxon>
        <taxon>Embryophyta</taxon>
        <taxon>Tracheophyta</taxon>
        <taxon>Spermatophyta</taxon>
        <taxon>Magnoliopsida</taxon>
        <taxon>Liliopsida</taxon>
        <taxon>Asparagales</taxon>
        <taxon>Orchidaceae</taxon>
        <taxon>Orchidoideae</taxon>
        <taxon>Orchideae</taxon>
        <taxon>Orchidinae</taxon>
        <taxon>Platanthera</taxon>
    </lineage>
</organism>
<accession>A0AAP0BMN6</accession>
<keyword evidence="3" id="KW-1133">Transmembrane helix</keyword>
<sequence>MAPRVSTISLPSIEEFLPEPLLQEEELPPTFITLTEVMDPLDSLLPHTASHPLVAKHFSEPPLSEKLISGVFLPSDDTSPLSLLPGKELTSDEINNIGDLDSFVICPDLLSTLPPQTLEATYVLGGDTTRKMSYSYTFFCQGQKTKRSHGCPQNLNPEEEPDAQEHAKRRRRRGDSKSGSTRRQCHEFSDHDAEGSKPRIARHRQEEAKLPMAEIATTINEFRTRHLSELAEDDPITNGGRGSNLTELGHVECDASIMDGSSGAYGAIAAVPGVQNAIQIAACLAREKIMGSSLLGRIPPILFMSILIAAISIRGSYKWMGMQKLMQISL</sequence>
<comment type="caution">
    <text evidence="4">The sequence shown here is derived from an EMBL/GenBank/DDBJ whole genome shotgun (WGS) entry which is preliminary data.</text>
</comment>
<dbReference type="InterPro" id="IPR000246">
    <property type="entry name" value="Peptidase_T2"/>
</dbReference>
<dbReference type="PANTHER" id="PTHR10188:SF8">
    <property type="entry name" value="THREONINE ASPARTASE 1"/>
    <property type="match status" value="1"/>
</dbReference>
<evidence type="ECO:0000256" key="3">
    <source>
        <dbReference type="SAM" id="Phobius"/>
    </source>
</evidence>
<dbReference type="PANTHER" id="PTHR10188">
    <property type="entry name" value="L-ASPARAGINASE"/>
    <property type="match status" value="1"/>
</dbReference>
<dbReference type="AlphaFoldDB" id="A0AAP0BMN6"/>
<keyword evidence="3" id="KW-0812">Transmembrane</keyword>
<dbReference type="GO" id="GO:0004298">
    <property type="term" value="F:threonine-type endopeptidase activity"/>
    <property type="evidence" value="ECO:0007669"/>
    <property type="project" value="TreeGrafter"/>
</dbReference>
<comment type="subunit">
    <text evidence="1">Heterotetramer of two alpha and two beta chains arranged as a dimer of alpha/beta heterodimers.</text>
</comment>
<evidence type="ECO:0000313" key="5">
    <source>
        <dbReference type="Proteomes" id="UP001418222"/>
    </source>
</evidence>
<feature type="transmembrane region" description="Helical" evidence="3">
    <location>
        <begin position="298"/>
        <end position="317"/>
    </location>
</feature>